<gene>
    <name evidence="7 8" type="primary">mltG</name>
    <name evidence="8" type="ORF">G4223_08490</name>
</gene>
<feature type="site" description="Important for catalytic activity" evidence="7">
    <location>
        <position position="201"/>
    </location>
</feature>
<comment type="function">
    <text evidence="7">Functions as a peptidoglycan terminase that cleaves nascent peptidoglycan strands endolytically to terminate their elongation.</text>
</comment>
<evidence type="ECO:0000256" key="4">
    <source>
        <dbReference type="ARBA" id="ARBA00023136"/>
    </source>
</evidence>
<accession>A0A7C9UUA1</accession>
<dbReference type="Gene3D" id="3.30.1490.480">
    <property type="entry name" value="Endolytic murein transglycosylase"/>
    <property type="match status" value="1"/>
</dbReference>
<keyword evidence="1 7" id="KW-1003">Cell membrane</keyword>
<evidence type="ECO:0000313" key="8">
    <source>
        <dbReference type="EMBL" id="NFV80146.1"/>
    </source>
</evidence>
<dbReference type="NCBIfam" id="TIGR00247">
    <property type="entry name" value="endolytic transglycosylase MltG"/>
    <property type="match status" value="1"/>
</dbReference>
<sequence length="326" mass="35433">MRVLLRMVFVLAVLGVAVGTWAGLEGHRRFTGPGPLAEDVNLVVAKGAGLETIARQLAAAGVVPDPYTFMIGARLRQVSLRAGEYAFPAHVRPIDAMTMMAEGRTVVHKLTIAEGLTVRQVLAEVEGAEYLAGTVTRKPAEGGLLPETWHLTRGDARDDVVARMEKSMRQTLDQAWNGRVAGLPLKTKEEALVLASIVERETAIASERPLVAAVFLNRLRLGMRLQSDPTVIYGVSGRLGVLDRPLTRSDLDNPHPWNTYVHDGLPPTPIANPGRASIEAVLNPAQSDALYFVADGSGGHVFARTLDDHNRNVAKWRKVEKARQGR</sequence>
<keyword evidence="9" id="KW-1185">Reference proteome</keyword>
<keyword evidence="6 7" id="KW-0961">Cell wall biogenesis/degradation</keyword>
<comment type="caution">
    <text evidence="8">The sequence shown here is derived from an EMBL/GenBank/DDBJ whole genome shotgun (WGS) entry which is preliminary data.</text>
</comment>
<evidence type="ECO:0000256" key="6">
    <source>
        <dbReference type="ARBA" id="ARBA00023316"/>
    </source>
</evidence>
<keyword evidence="3 7" id="KW-1133">Transmembrane helix</keyword>
<dbReference type="HAMAP" id="MF_02065">
    <property type="entry name" value="MltG"/>
    <property type="match status" value="1"/>
</dbReference>
<organism evidence="8 9">
    <name type="scientific">Magnetospirillum aberrantis SpK</name>
    <dbReference type="NCBI Taxonomy" id="908842"/>
    <lineage>
        <taxon>Bacteria</taxon>
        <taxon>Pseudomonadati</taxon>
        <taxon>Pseudomonadota</taxon>
        <taxon>Alphaproteobacteria</taxon>
        <taxon>Rhodospirillales</taxon>
        <taxon>Rhodospirillaceae</taxon>
        <taxon>Magnetospirillum</taxon>
    </lineage>
</organism>
<dbReference type="RefSeq" id="WP_163677821.1">
    <property type="nucleotide sequence ID" value="NZ_JAAIYP010000035.1"/>
</dbReference>
<dbReference type="CDD" id="cd08010">
    <property type="entry name" value="MltG_like"/>
    <property type="match status" value="1"/>
</dbReference>
<evidence type="ECO:0000256" key="5">
    <source>
        <dbReference type="ARBA" id="ARBA00023239"/>
    </source>
</evidence>
<evidence type="ECO:0000256" key="2">
    <source>
        <dbReference type="ARBA" id="ARBA00022692"/>
    </source>
</evidence>
<keyword evidence="7" id="KW-0997">Cell inner membrane</keyword>
<dbReference type="Gene3D" id="3.30.160.60">
    <property type="entry name" value="Classic Zinc Finger"/>
    <property type="match status" value="1"/>
</dbReference>
<dbReference type="Pfam" id="PF02618">
    <property type="entry name" value="YceG"/>
    <property type="match status" value="1"/>
</dbReference>
<dbReference type="GO" id="GO:0008932">
    <property type="term" value="F:lytic endotransglycosylase activity"/>
    <property type="evidence" value="ECO:0007669"/>
    <property type="project" value="UniProtKB-UniRule"/>
</dbReference>
<reference evidence="8 9" key="1">
    <citation type="submission" date="2020-02" db="EMBL/GenBank/DDBJ databases">
        <authorList>
            <person name="Dziuba M."/>
            <person name="Kuznetsov B."/>
            <person name="Mardanov A."/>
            <person name="Ravin N."/>
            <person name="Grouzdev D."/>
        </authorList>
    </citation>
    <scope>NUCLEOTIDE SEQUENCE [LARGE SCALE GENOMIC DNA]</scope>
    <source>
        <strain evidence="8 9">SpK</strain>
    </source>
</reference>
<dbReference type="GO" id="GO:0009252">
    <property type="term" value="P:peptidoglycan biosynthetic process"/>
    <property type="evidence" value="ECO:0007669"/>
    <property type="project" value="UniProtKB-UniRule"/>
</dbReference>
<keyword evidence="4 7" id="KW-0472">Membrane</keyword>
<dbReference type="PANTHER" id="PTHR30518">
    <property type="entry name" value="ENDOLYTIC MUREIN TRANSGLYCOSYLASE"/>
    <property type="match status" value="1"/>
</dbReference>
<evidence type="ECO:0000256" key="3">
    <source>
        <dbReference type="ARBA" id="ARBA00022989"/>
    </source>
</evidence>
<proteinExistence type="inferred from homology"/>
<name>A0A7C9UUA1_9PROT</name>
<keyword evidence="2 7" id="KW-0812">Transmembrane</keyword>
<protein>
    <recommendedName>
        <fullName evidence="7">Endolytic murein transglycosylase</fullName>
        <ecNumber evidence="7">4.2.2.29</ecNumber>
    </recommendedName>
    <alternativeName>
        <fullName evidence="7">Peptidoglycan lytic transglycosylase</fullName>
    </alternativeName>
    <alternativeName>
        <fullName evidence="7">Peptidoglycan polymerization terminase</fullName>
    </alternativeName>
</protein>
<dbReference type="EMBL" id="JAAIYP010000035">
    <property type="protein sequence ID" value="NFV80146.1"/>
    <property type="molecule type" value="Genomic_DNA"/>
</dbReference>
<dbReference type="Proteomes" id="UP000480684">
    <property type="component" value="Unassembled WGS sequence"/>
</dbReference>
<dbReference type="PANTHER" id="PTHR30518:SF2">
    <property type="entry name" value="ENDOLYTIC MUREIN TRANSGLYCOSYLASE"/>
    <property type="match status" value="1"/>
</dbReference>
<dbReference type="EC" id="4.2.2.29" evidence="7"/>
<evidence type="ECO:0000256" key="7">
    <source>
        <dbReference type="HAMAP-Rule" id="MF_02065"/>
    </source>
</evidence>
<dbReference type="FunFam" id="3.30.160.60:FF:000242">
    <property type="entry name" value="Endolytic murein transglycosylase"/>
    <property type="match status" value="1"/>
</dbReference>
<comment type="similarity">
    <text evidence="7">Belongs to the transglycosylase MltG family.</text>
</comment>
<keyword evidence="5 7" id="KW-0456">Lyase</keyword>
<dbReference type="GO" id="GO:0005886">
    <property type="term" value="C:plasma membrane"/>
    <property type="evidence" value="ECO:0007669"/>
    <property type="project" value="UniProtKB-UniRule"/>
</dbReference>
<dbReference type="InterPro" id="IPR003770">
    <property type="entry name" value="MLTG-like"/>
</dbReference>
<dbReference type="GO" id="GO:0071555">
    <property type="term" value="P:cell wall organization"/>
    <property type="evidence" value="ECO:0007669"/>
    <property type="project" value="UniProtKB-KW"/>
</dbReference>
<dbReference type="AlphaFoldDB" id="A0A7C9UUA1"/>
<comment type="catalytic activity">
    <reaction evidence="7">
        <text>a peptidoglycan chain = a peptidoglycan chain with N-acetyl-1,6-anhydromuramyl-[peptide] at the reducing end + a peptidoglycan chain with N-acetylglucosamine at the non-reducing end.</text>
        <dbReference type="EC" id="4.2.2.29"/>
    </reaction>
</comment>
<evidence type="ECO:0000256" key="1">
    <source>
        <dbReference type="ARBA" id="ARBA00022475"/>
    </source>
</evidence>
<evidence type="ECO:0000313" key="9">
    <source>
        <dbReference type="Proteomes" id="UP000480684"/>
    </source>
</evidence>